<keyword evidence="2" id="KW-1185">Reference proteome</keyword>
<protein>
    <submittedName>
        <fullName evidence="1">Uncharacterized protein</fullName>
    </submittedName>
</protein>
<feature type="non-terminal residue" evidence="1">
    <location>
        <position position="1"/>
    </location>
</feature>
<dbReference type="AlphaFoldDB" id="A0A392S8Z4"/>
<proteinExistence type="predicted"/>
<sequence length="46" mass="5220">ARVLVYRSTWEGSSRAVDPSRIVCSLTRAGLSASCYEQERWFVTPK</sequence>
<name>A0A392S8Z4_9FABA</name>
<dbReference type="EMBL" id="LXQA010329135">
    <property type="protein sequence ID" value="MCI44326.1"/>
    <property type="molecule type" value="Genomic_DNA"/>
</dbReference>
<reference evidence="1 2" key="1">
    <citation type="journal article" date="2018" name="Front. Plant Sci.">
        <title>Red Clover (Trifolium pratense) and Zigzag Clover (T. medium) - A Picture of Genomic Similarities and Differences.</title>
        <authorList>
            <person name="Dluhosova J."/>
            <person name="Istvanek J."/>
            <person name="Nedelnik J."/>
            <person name="Repkova J."/>
        </authorList>
    </citation>
    <scope>NUCLEOTIDE SEQUENCE [LARGE SCALE GENOMIC DNA]</scope>
    <source>
        <strain evidence="2">cv. 10/8</strain>
        <tissue evidence="1">Leaf</tissue>
    </source>
</reference>
<evidence type="ECO:0000313" key="2">
    <source>
        <dbReference type="Proteomes" id="UP000265520"/>
    </source>
</evidence>
<comment type="caution">
    <text evidence="1">The sequence shown here is derived from an EMBL/GenBank/DDBJ whole genome shotgun (WGS) entry which is preliminary data.</text>
</comment>
<organism evidence="1 2">
    <name type="scientific">Trifolium medium</name>
    <dbReference type="NCBI Taxonomy" id="97028"/>
    <lineage>
        <taxon>Eukaryota</taxon>
        <taxon>Viridiplantae</taxon>
        <taxon>Streptophyta</taxon>
        <taxon>Embryophyta</taxon>
        <taxon>Tracheophyta</taxon>
        <taxon>Spermatophyta</taxon>
        <taxon>Magnoliopsida</taxon>
        <taxon>eudicotyledons</taxon>
        <taxon>Gunneridae</taxon>
        <taxon>Pentapetalae</taxon>
        <taxon>rosids</taxon>
        <taxon>fabids</taxon>
        <taxon>Fabales</taxon>
        <taxon>Fabaceae</taxon>
        <taxon>Papilionoideae</taxon>
        <taxon>50 kb inversion clade</taxon>
        <taxon>NPAAA clade</taxon>
        <taxon>Hologalegina</taxon>
        <taxon>IRL clade</taxon>
        <taxon>Trifolieae</taxon>
        <taxon>Trifolium</taxon>
    </lineage>
</organism>
<evidence type="ECO:0000313" key="1">
    <source>
        <dbReference type="EMBL" id="MCI44326.1"/>
    </source>
</evidence>
<dbReference type="Proteomes" id="UP000265520">
    <property type="component" value="Unassembled WGS sequence"/>
</dbReference>
<accession>A0A392S8Z4</accession>